<dbReference type="GO" id="GO:0004222">
    <property type="term" value="F:metalloendopeptidase activity"/>
    <property type="evidence" value="ECO:0007669"/>
    <property type="project" value="TreeGrafter"/>
</dbReference>
<proteinExistence type="predicted"/>
<protein>
    <submittedName>
        <fullName evidence="2">M23 family metallopeptidase</fullName>
        <ecNumber evidence="2">3.4.24.-</ecNumber>
    </submittedName>
</protein>
<dbReference type="AlphaFoldDB" id="A0AA95KSP7"/>
<reference evidence="2" key="1">
    <citation type="journal article" date="2023" name="Nat. Commun.">
        <title>Identification of a novel Human Milk Oligosaccharides utilization cluster in the infant gut commensal Bacteroides dorei.</title>
        <authorList>
            <person name="Kijner S."/>
            <person name="Ennis D."/>
            <person name="Shmorak S."/>
            <person name="Florentin A."/>
            <person name="Yassour M."/>
        </authorList>
    </citation>
    <scope>NUCLEOTIDE SEQUENCE</scope>
    <source>
        <strain evidence="2">2</strain>
    </source>
</reference>
<dbReference type="InterPro" id="IPR011055">
    <property type="entry name" value="Dup_hybrid_motif"/>
</dbReference>
<dbReference type="SUPFAM" id="SSF51261">
    <property type="entry name" value="Duplicated hybrid motif"/>
    <property type="match status" value="1"/>
</dbReference>
<dbReference type="InterPro" id="IPR050570">
    <property type="entry name" value="Cell_wall_metabolism_enzyme"/>
</dbReference>
<dbReference type="Pfam" id="PF01551">
    <property type="entry name" value="Peptidase_M23"/>
    <property type="match status" value="1"/>
</dbReference>
<evidence type="ECO:0000313" key="3">
    <source>
        <dbReference type="Proteomes" id="UP001177934"/>
    </source>
</evidence>
<keyword evidence="2" id="KW-0378">Hydrolase</keyword>
<accession>A0AA95KSP7</accession>
<organism evidence="2 3">
    <name type="scientific">Phocaeicola dorei</name>
    <dbReference type="NCBI Taxonomy" id="357276"/>
    <lineage>
        <taxon>Bacteria</taxon>
        <taxon>Pseudomonadati</taxon>
        <taxon>Bacteroidota</taxon>
        <taxon>Bacteroidia</taxon>
        <taxon>Bacteroidales</taxon>
        <taxon>Bacteroidaceae</taxon>
        <taxon>Phocaeicola</taxon>
    </lineage>
</organism>
<dbReference type="CDD" id="cd12797">
    <property type="entry name" value="M23_peptidase"/>
    <property type="match status" value="1"/>
</dbReference>
<dbReference type="EMBL" id="CP126056">
    <property type="protein sequence ID" value="WHX08901.1"/>
    <property type="molecule type" value="Genomic_DNA"/>
</dbReference>
<dbReference type="Gene3D" id="2.70.70.10">
    <property type="entry name" value="Glucose Permease (Domain IIA)"/>
    <property type="match status" value="1"/>
</dbReference>
<gene>
    <name evidence="2" type="ORF">QNN11_15915</name>
</gene>
<dbReference type="PANTHER" id="PTHR21666:SF270">
    <property type="entry name" value="MUREIN HYDROLASE ACTIVATOR ENVC"/>
    <property type="match status" value="1"/>
</dbReference>
<sequence>MMVLLSFMPGTTIKAQFNTVGHLYNHQVHKTKNPQEINTSSLVDNLMLKDSLNHASSHLNMVESCRDNVGPSSQTSGDIHQFLNIAFPLKNIQINSEFGIRQHPVTHKYCMHNGVDLQARYEPVFSMLPGKVVKSAHDKRSGRYITIQTDTYTVSYCHLSSSKVTVGQYVKAGEIIGVSGNTGMSTGPHLHLTTKKDGKVIDPIILLNCVVYNISNLSFEMRVKRFN</sequence>
<evidence type="ECO:0000259" key="1">
    <source>
        <dbReference type="Pfam" id="PF01551"/>
    </source>
</evidence>
<dbReference type="Proteomes" id="UP001177934">
    <property type="component" value="Chromosome"/>
</dbReference>
<evidence type="ECO:0000313" key="2">
    <source>
        <dbReference type="EMBL" id="WHX08901.1"/>
    </source>
</evidence>
<dbReference type="InterPro" id="IPR016047">
    <property type="entry name" value="M23ase_b-sheet_dom"/>
</dbReference>
<feature type="domain" description="M23ase beta-sheet core" evidence="1">
    <location>
        <begin position="111"/>
        <end position="203"/>
    </location>
</feature>
<dbReference type="EC" id="3.4.24.-" evidence="2"/>
<dbReference type="PANTHER" id="PTHR21666">
    <property type="entry name" value="PEPTIDASE-RELATED"/>
    <property type="match status" value="1"/>
</dbReference>
<name>A0AA95KSP7_9BACT</name>